<sequence length="655" mass="73402">MKSQTPYNVWYRSPPGISTPESARRYVPVDPFAPSIAFSLNNYLPGFLRSTLIAETNVPSSHSKESLGEWSSGARIPSGTQRPSPVPSRHSVEEHGRPSPSVRTGEEAVKQDGESTPALDPPPRPAWRTASLTTHRRSHSMGKVMTPLRIDFLRSDPPDVKSHSSFRRTPKNTPTYALALAFLLDTIPRQIYLHIHLRLPYLYYSRVTRIFEEAEMTVPMIMQEIIDSAENYAPEMRFSSCRNALPFEPSGKNLAYSRLKDSWEFFIDSLVKEWKTLNIISVLLLSAILTVLQIESAASDPITRYAALTSMICSLMSLIYGCTYIIRFVSMRKPHKGAAWAEEAQKFKTGIFWNVWVLLAMPAIWLAWSMILFITTIMSFIWRTSPIPADIDTSSLTETSAQILVPRIIISSLLGLGVVYFICIATTLRRYGTMMDRAWQTKIWEHISRSSGLKTSRREGNREVNGWGDAEVSWGNRTRGSKLGRWGETKLSWTTPQPDVEATTTPSKTGSLAHGPDDWASFGDQMDVGHGSTFHADQLGSSDNKDREAILRDPEEVRKLITSAIAGMNSVQEMQYAQSESAKMLTSNADILIQAICQEFEDSVICRRCMQPLDSLHHDHVESDEVPVPPQDQNARLSCSCDTILDPDKECGGPP</sequence>
<keyword evidence="2" id="KW-0812">Transmembrane</keyword>
<feature type="transmembrane region" description="Helical" evidence="2">
    <location>
        <begin position="403"/>
        <end position="428"/>
    </location>
</feature>
<protein>
    <submittedName>
        <fullName evidence="3">Uncharacterized protein</fullName>
    </submittedName>
</protein>
<comment type="caution">
    <text evidence="3">The sequence shown here is derived from an EMBL/GenBank/DDBJ whole genome shotgun (WGS) entry which is preliminary data.</text>
</comment>
<proteinExistence type="predicted"/>
<dbReference type="EMBL" id="JAACJL010000061">
    <property type="protein sequence ID" value="KAF4609523.1"/>
    <property type="molecule type" value="Genomic_DNA"/>
</dbReference>
<feature type="compositionally biased region" description="Basic and acidic residues" evidence="1">
    <location>
        <begin position="104"/>
        <end position="113"/>
    </location>
</feature>
<evidence type="ECO:0000313" key="3">
    <source>
        <dbReference type="EMBL" id="KAF4609523.1"/>
    </source>
</evidence>
<evidence type="ECO:0000313" key="4">
    <source>
        <dbReference type="Proteomes" id="UP000521872"/>
    </source>
</evidence>
<feature type="transmembrane region" description="Helical" evidence="2">
    <location>
        <begin position="276"/>
        <end position="294"/>
    </location>
</feature>
<feature type="region of interest" description="Disordered" evidence="1">
    <location>
        <begin position="61"/>
        <end position="126"/>
    </location>
</feature>
<reference evidence="3 4" key="1">
    <citation type="submission" date="2019-12" db="EMBL/GenBank/DDBJ databases">
        <authorList>
            <person name="Floudas D."/>
            <person name="Bentzer J."/>
            <person name="Ahren D."/>
            <person name="Johansson T."/>
            <person name="Persson P."/>
            <person name="Tunlid A."/>
        </authorList>
    </citation>
    <scope>NUCLEOTIDE SEQUENCE [LARGE SCALE GENOMIC DNA]</scope>
    <source>
        <strain evidence="3 4">CBS 102.39</strain>
    </source>
</reference>
<feature type="transmembrane region" description="Helical" evidence="2">
    <location>
        <begin position="355"/>
        <end position="383"/>
    </location>
</feature>
<keyword evidence="2" id="KW-1133">Transmembrane helix</keyword>
<keyword evidence="4" id="KW-1185">Reference proteome</keyword>
<dbReference type="AlphaFoldDB" id="A0A8H4VHQ0"/>
<organism evidence="3 4">
    <name type="scientific">Agrocybe pediades</name>
    <dbReference type="NCBI Taxonomy" id="84607"/>
    <lineage>
        <taxon>Eukaryota</taxon>
        <taxon>Fungi</taxon>
        <taxon>Dikarya</taxon>
        <taxon>Basidiomycota</taxon>
        <taxon>Agaricomycotina</taxon>
        <taxon>Agaricomycetes</taxon>
        <taxon>Agaricomycetidae</taxon>
        <taxon>Agaricales</taxon>
        <taxon>Agaricineae</taxon>
        <taxon>Strophariaceae</taxon>
        <taxon>Agrocybe</taxon>
    </lineage>
</organism>
<feature type="region of interest" description="Disordered" evidence="1">
    <location>
        <begin position="488"/>
        <end position="512"/>
    </location>
</feature>
<evidence type="ECO:0000256" key="2">
    <source>
        <dbReference type="SAM" id="Phobius"/>
    </source>
</evidence>
<gene>
    <name evidence="3" type="ORF">D9613_012263</name>
</gene>
<feature type="transmembrane region" description="Helical" evidence="2">
    <location>
        <begin position="306"/>
        <end position="326"/>
    </location>
</feature>
<dbReference type="Proteomes" id="UP000521872">
    <property type="component" value="Unassembled WGS sequence"/>
</dbReference>
<accession>A0A8H4VHQ0</accession>
<name>A0A8H4VHQ0_9AGAR</name>
<keyword evidence="2" id="KW-0472">Membrane</keyword>
<feature type="compositionally biased region" description="Polar residues" evidence="1">
    <location>
        <begin position="491"/>
        <end position="510"/>
    </location>
</feature>
<evidence type="ECO:0000256" key="1">
    <source>
        <dbReference type="SAM" id="MobiDB-lite"/>
    </source>
</evidence>